<comment type="caution">
    <text evidence="2">The sequence shown here is derived from an EMBL/GenBank/DDBJ whole genome shotgun (WGS) entry which is preliminary data.</text>
</comment>
<proteinExistence type="predicted"/>
<dbReference type="InterPro" id="IPR023808">
    <property type="entry name" value="Nitrile_Hydratase_acc_put"/>
</dbReference>
<dbReference type="Proteomes" id="UP001274321">
    <property type="component" value="Unassembled WGS sequence"/>
</dbReference>
<evidence type="ECO:0000313" key="2">
    <source>
        <dbReference type="EMBL" id="MDX6804680.1"/>
    </source>
</evidence>
<evidence type="ECO:0000259" key="1">
    <source>
        <dbReference type="Pfam" id="PF21006"/>
    </source>
</evidence>
<gene>
    <name evidence="2" type="ORF">SCD90_01275</name>
</gene>
<dbReference type="InterPro" id="IPR008990">
    <property type="entry name" value="Elect_transpt_acc-like_dom_sf"/>
</dbReference>
<accession>A0ABU4RIM8</accession>
<sequence>MSGTSQAVFEGAVDLGSLEFREPWAARLFGVTLAMSERGLFTMKDFQHSLIAAVGDFEKASCIRDEEEYYTRWLEALSVLLKSRGIMKDEMLSATEERVVERLLGLQHERHHHHEHSPGRPDVIAPLVVA</sequence>
<reference evidence="2 3" key="1">
    <citation type="submission" date="2023-11" db="EMBL/GenBank/DDBJ databases">
        <authorList>
            <person name="Bao R."/>
        </authorList>
    </citation>
    <scope>NUCLEOTIDE SEQUENCE [LARGE SCALE GENOMIC DNA]</scope>
    <source>
        <strain evidence="2 3">PJ23</strain>
    </source>
</reference>
<protein>
    <submittedName>
        <fullName evidence="2">Nitrile hydratase accessory protein</fullName>
    </submittedName>
</protein>
<dbReference type="EMBL" id="JAXAFJ010000001">
    <property type="protein sequence ID" value="MDX6804680.1"/>
    <property type="molecule type" value="Genomic_DNA"/>
</dbReference>
<dbReference type="Gene3D" id="1.10.472.20">
    <property type="entry name" value="Nitrile hydratase, beta subunit"/>
    <property type="match status" value="1"/>
</dbReference>
<keyword evidence="3" id="KW-1185">Reference proteome</keyword>
<name>A0ABU4RIM8_9HYPH</name>
<feature type="domain" description="Nitrile hydratase beta subunit-like N-terminal" evidence="1">
    <location>
        <begin position="19"/>
        <end position="107"/>
    </location>
</feature>
<dbReference type="NCBIfam" id="TIGR03889">
    <property type="entry name" value="nitrile_acc"/>
    <property type="match status" value="1"/>
</dbReference>
<dbReference type="SUPFAM" id="SSF50090">
    <property type="entry name" value="Electron transport accessory proteins"/>
    <property type="match status" value="1"/>
</dbReference>
<dbReference type="InterPro" id="IPR042262">
    <property type="entry name" value="CN_hydtase_beta_C"/>
</dbReference>
<dbReference type="RefSeq" id="WP_319842799.1">
    <property type="nucleotide sequence ID" value="NZ_JAXAFJ010000001.1"/>
</dbReference>
<organism evidence="2 3">
    <name type="scientific">Terrihabitans rhizophilus</name>
    <dbReference type="NCBI Taxonomy" id="3092662"/>
    <lineage>
        <taxon>Bacteria</taxon>
        <taxon>Pseudomonadati</taxon>
        <taxon>Pseudomonadota</taxon>
        <taxon>Alphaproteobacteria</taxon>
        <taxon>Hyphomicrobiales</taxon>
        <taxon>Terrihabitans</taxon>
    </lineage>
</organism>
<dbReference type="InterPro" id="IPR049054">
    <property type="entry name" value="CN_hydtase_beta-like_N"/>
</dbReference>
<dbReference type="Pfam" id="PF21006">
    <property type="entry name" value="NHase_beta_N"/>
    <property type="match status" value="1"/>
</dbReference>
<evidence type="ECO:0000313" key="3">
    <source>
        <dbReference type="Proteomes" id="UP001274321"/>
    </source>
</evidence>